<dbReference type="GO" id="GO:0005035">
    <property type="term" value="F:death receptor activity"/>
    <property type="evidence" value="ECO:0007669"/>
    <property type="project" value="TreeGrafter"/>
</dbReference>
<keyword evidence="9 11" id="KW-1015">Disulfide bond</keyword>
<evidence type="ECO:0000259" key="16">
    <source>
        <dbReference type="PROSITE" id="PS50050"/>
    </source>
</evidence>
<reference evidence="17 18" key="1">
    <citation type="submission" date="2020-06" db="EMBL/GenBank/DDBJ databases">
        <authorList>
            <consortium name="Wellcome Sanger Institute Data Sharing"/>
        </authorList>
    </citation>
    <scope>NUCLEOTIDE SEQUENCE [LARGE SCALE GENOMIC DNA]</scope>
</reference>
<feature type="domain" description="Death" evidence="15">
    <location>
        <begin position="344"/>
        <end position="407"/>
    </location>
</feature>
<keyword evidence="5 14" id="KW-0732">Signal</keyword>
<dbReference type="GO" id="GO:0007266">
    <property type="term" value="P:Rho protein signal transduction"/>
    <property type="evidence" value="ECO:0007669"/>
    <property type="project" value="TreeGrafter"/>
</dbReference>
<keyword evidence="7 13" id="KW-1133">Transmembrane helix</keyword>
<evidence type="ECO:0000256" key="12">
    <source>
        <dbReference type="SAM" id="MobiDB-lite"/>
    </source>
</evidence>
<dbReference type="PROSITE" id="PS50017">
    <property type="entry name" value="DEATH_DOMAIN"/>
    <property type="match status" value="1"/>
</dbReference>
<sequence length="413" mass="44575">MIYLVFAVLLATRGVAGTQCNSGKYTTNRTCCKECPPGEGVVEECGEKDTVCAPCIDSETFSENFSATEKCQRCTRCTGLMRMDTPCTDTNDAVCVCDYGYYLNSRTNKCTACTVCPKGSGVLYRCNPDRDTTCESCIDDTFSDQETALDPCMPCNVCEENEVQLTACTQVSDTECQALNAPNASSPTSTFTTQFPSPPTPSVTFAPVPDDDPTKTTTNQDYIGKGLIPVYCSILAAVVVSIVAFVIFKTWNSCKKNKQGGNNRACAASASMTPSPEGEKLHSDSGISVDSQSLQEQLQQAPTHTVIKIDGGQYLAMPLHACEEVEKLLQGSEEEGHGATEETDWCNLAGLLGYGEERIATFRQEERPIQALLSDWSSRDSASVDSLCTALKKINRDDIVQSLMAKPTATSSV</sequence>
<feature type="disulfide bond" evidence="11">
    <location>
        <begin position="113"/>
        <end position="126"/>
    </location>
</feature>
<feature type="region of interest" description="Disordered" evidence="12">
    <location>
        <begin position="183"/>
        <end position="217"/>
    </location>
</feature>
<feature type="repeat" description="TNFR-Cys" evidence="11">
    <location>
        <begin position="136"/>
        <end position="176"/>
    </location>
</feature>
<dbReference type="InterPro" id="IPR022325">
    <property type="entry name" value="TNFR_16"/>
</dbReference>
<feature type="repeat" description="TNFR-Cys" evidence="11">
    <location>
        <begin position="19"/>
        <end position="52"/>
    </location>
</feature>
<gene>
    <name evidence="17" type="primary">ngfrb</name>
</gene>
<dbReference type="Ensembl" id="ENSDCDT00010007352.1">
    <property type="protein sequence ID" value="ENSDCDP00010007110.1"/>
    <property type="gene ID" value="ENSDCDG00010003049.1"/>
</dbReference>
<feature type="domain" description="TNFR-Cys" evidence="16">
    <location>
        <begin position="96"/>
        <end position="134"/>
    </location>
</feature>
<feature type="disulfide bond" evidence="11">
    <location>
        <begin position="74"/>
        <end position="87"/>
    </location>
</feature>
<dbReference type="Gene3D" id="1.10.533.10">
    <property type="entry name" value="Death Domain, Fas"/>
    <property type="match status" value="1"/>
</dbReference>
<feature type="disulfide bond" evidence="11">
    <location>
        <begin position="77"/>
        <end position="95"/>
    </location>
</feature>
<evidence type="ECO:0000313" key="18">
    <source>
        <dbReference type="Proteomes" id="UP000694580"/>
    </source>
</evidence>
<evidence type="ECO:0000256" key="3">
    <source>
        <dbReference type="ARBA" id="ARBA00022692"/>
    </source>
</evidence>
<feature type="disulfide bond" evidence="11">
    <location>
        <begin position="155"/>
        <end position="168"/>
    </location>
</feature>
<dbReference type="Proteomes" id="UP000694580">
    <property type="component" value="Chromosome 2"/>
</dbReference>
<dbReference type="SMART" id="SM00208">
    <property type="entry name" value="TNFR"/>
    <property type="match status" value="4"/>
</dbReference>
<dbReference type="Pfam" id="PF18422">
    <property type="entry name" value="TNFR_16_TM"/>
    <property type="match status" value="1"/>
</dbReference>
<dbReference type="SUPFAM" id="SSF57586">
    <property type="entry name" value="TNF receptor-like"/>
    <property type="match status" value="3"/>
</dbReference>
<evidence type="ECO:0000256" key="8">
    <source>
        <dbReference type="ARBA" id="ARBA00023136"/>
    </source>
</evidence>
<feature type="disulfide bond" evidence="11">
    <location>
        <begin position="116"/>
        <end position="134"/>
    </location>
</feature>
<comment type="subcellular location">
    <subcellularLocation>
        <location evidence="1">Cell membrane</location>
        <topology evidence="1">Single-pass membrane protein</topology>
    </subcellularLocation>
</comment>
<dbReference type="PROSITE" id="PS00652">
    <property type="entry name" value="TNFR_NGFR_1"/>
    <property type="match status" value="2"/>
</dbReference>
<dbReference type="GO" id="GO:0006915">
    <property type="term" value="P:apoptotic process"/>
    <property type="evidence" value="ECO:0007669"/>
    <property type="project" value="UniProtKB-KW"/>
</dbReference>
<dbReference type="InterPro" id="IPR041448">
    <property type="entry name" value="TNFR16_TM"/>
</dbReference>
<feature type="repeat" description="TNFR-Cys" evidence="11">
    <location>
        <begin position="96"/>
        <end position="134"/>
    </location>
</feature>
<dbReference type="Pfam" id="PF00531">
    <property type="entry name" value="Death"/>
    <property type="match status" value="1"/>
</dbReference>
<dbReference type="Gene3D" id="2.10.50.10">
    <property type="entry name" value="Tumor Necrosis Factor Receptor, subunit A, domain 2"/>
    <property type="match status" value="3"/>
</dbReference>
<organism evidence="17 18">
    <name type="scientific">Denticeps clupeoides</name>
    <name type="common">denticle herring</name>
    <dbReference type="NCBI Taxonomy" id="299321"/>
    <lineage>
        <taxon>Eukaryota</taxon>
        <taxon>Metazoa</taxon>
        <taxon>Chordata</taxon>
        <taxon>Craniata</taxon>
        <taxon>Vertebrata</taxon>
        <taxon>Euteleostomi</taxon>
        <taxon>Actinopterygii</taxon>
        <taxon>Neopterygii</taxon>
        <taxon>Teleostei</taxon>
        <taxon>Clupei</taxon>
        <taxon>Clupeiformes</taxon>
        <taxon>Denticipitoidei</taxon>
        <taxon>Denticipitidae</taxon>
        <taxon>Denticeps</taxon>
    </lineage>
</organism>
<dbReference type="GeneID" id="114784933"/>
<dbReference type="PANTHER" id="PTHR46605">
    <property type="entry name" value="TUMOR NECROSIS FACTOR RECEPTOR"/>
    <property type="match status" value="1"/>
</dbReference>
<feature type="disulfide bond" evidence="11">
    <location>
        <begin position="158"/>
        <end position="176"/>
    </location>
</feature>
<dbReference type="InterPro" id="IPR011029">
    <property type="entry name" value="DEATH-like_dom_sf"/>
</dbReference>
<evidence type="ECO:0000256" key="13">
    <source>
        <dbReference type="SAM" id="Phobius"/>
    </source>
</evidence>
<keyword evidence="18" id="KW-1185">Reference proteome</keyword>
<accession>A0AAY4AG39</accession>
<proteinExistence type="predicted"/>
<dbReference type="GO" id="GO:0015026">
    <property type="term" value="F:coreceptor activity"/>
    <property type="evidence" value="ECO:0007669"/>
    <property type="project" value="TreeGrafter"/>
</dbReference>
<dbReference type="InterPro" id="IPR052302">
    <property type="entry name" value="Neurotrophin_rcpt-DD"/>
</dbReference>
<dbReference type="SMART" id="SM00005">
    <property type="entry name" value="DEATH"/>
    <property type="match status" value="1"/>
</dbReference>
<evidence type="ECO:0000256" key="6">
    <source>
        <dbReference type="ARBA" id="ARBA00022737"/>
    </source>
</evidence>
<dbReference type="GeneTree" id="ENSGT00730000110974"/>
<dbReference type="GO" id="GO:0005886">
    <property type="term" value="C:plasma membrane"/>
    <property type="evidence" value="ECO:0007669"/>
    <property type="project" value="UniProtKB-SubCell"/>
</dbReference>
<comment type="caution">
    <text evidence="11">Lacks conserved residue(s) required for the propagation of feature annotation.</text>
</comment>
<feature type="repeat" description="TNFR-Cys" evidence="11">
    <location>
        <begin position="54"/>
        <end position="95"/>
    </location>
</feature>
<keyword evidence="10" id="KW-0325">Glycoprotein</keyword>
<feature type="domain" description="TNFR-Cys" evidence="16">
    <location>
        <begin position="19"/>
        <end position="52"/>
    </location>
</feature>
<dbReference type="PRINTS" id="PR01966">
    <property type="entry name" value="TNFACTORR16"/>
</dbReference>
<dbReference type="PROSITE" id="PS50050">
    <property type="entry name" value="TNFR_NGFR_2"/>
    <property type="match status" value="4"/>
</dbReference>
<dbReference type="Gene3D" id="6.10.250.1780">
    <property type="match status" value="1"/>
</dbReference>
<evidence type="ECO:0000259" key="15">
    <source>
        <dbReference type="PROSITE" id="PS50017"/>
    </source>
</evidence>
<reference evidence="17" key="3">
    <citation type="submission" date="2025-09" db="UniProtKB">
        <authorList>
            <consortium name="Ensembl"/>
        </authorList>
    </citation>
    <scope>IDENTIFICATION</scope>
</reference>
<dbReference type="InterPro" id="IPR001368">
    <property type="entry name" value="TNFR/NGFR_Cys_rich_reg"/>
</dbReference>
<dbReference type="CDD" id="cd13416">
    <property type="entry name" value="TNFRSF16"/>
    <property type="match status" value="1"/>
</dbReference>
<protein>
    <submittedName>
        <fullName evidence="17">Uncharacterized protein</fullName>
    </submittedName>
</protein>
<evidence type="ECO:0000256" key="5">
    <source>
        <dbReference type="ARBA" id="ARBA00022729"/>
    </source>
</evidence>
<name>A0AAY4AG39_9TELE</name>
<feature type="domain" description="TNFR-Cys" evidence="16">
    <location>
        <begin position="136"/>
        <end position="176"/>
    </location>
</feature>
<feature type="chain" id="PRO_5044185980" evidence="14">
    <location>
        <begin position="18"/>
        <end position="413"/>
    </location>
</feature>
<keyword evidence="6" id="KW-0677">Repeat</keyword>
<evidence type="ECO:0000256" key="14">
    <source>
        <dbReference type="SAM" id="SignalP"/>
    </source>
</evidence>
<feature type="signal peptide" evidence="14">
    <location>
        <begin position="1"/>
        <end position="17"/>
    </location>
</feature>
<evidence type="ECO:0000256" key="9">
    <source>
        <dbReference type="ARBA" id="ARBA00023157"/>
    </source>
</evidence>
<dbReference type="CDD" id="cd08311">
    <property type="entry name" value="Death_p75NR"/>
    <property type="match status" value="1"/>
</dbReference>
<evidence type="ECO:0000256" key="7">
    <source>
        <dbReference type="ARBA" id="ARBA00022989"/>
    </source>
</evidence>
<dbReference type="SUPFAM" id="SSF47986">
    <property type="entry name" value="DEATH domain"/>
    <property type="match status" value="1"/>
</dbReference>
<keyword evidence="4" id="KW-0053">Apoptosis</keyword>
<evidence type="ECO:0000313" key="17">
    <source>
        <dbReference type="Ensembl" id="ENSDCDP00010007110.1"/>
    </source>
</evidence>
<feature type="disulfide bond" evidence="11">
    <location>
        <begin position="32"/>
        <end position="45"/>
    </location>
</feature>
<feature type="compositionally biased region" description="Low complexity" evidence="12">
    <location>
        <begin position="184"/>
        <end position="195"/>
    </location>
</feature>
<feature type="region of interest" description="Disordered" evidence="12">
    <location>
        <begin position="258"/>
        <end position="285"/>
    </location>
</feature>
<evidence type="ECO:0000256" key="2">
    <source>
        <dbReference type="ARBA" id="ARBA00022475"/>
    </source>
</evidence>
<dbReference type="GO" id="GO:0048406">
    <property type="term" value="F:nerve growth factor binding"/>
    <property type="evidence" value="ECO:0007669"/>
    <property type="project" value="TreeGrafter"/>
</dbReference>
<dbReference type="RefSeq" id="XP_028826649.1">
    <property type="nucleotide sequence ID" value="XM_028970816.1"/>
</dbReference>
<keyword evidence="2" id="KW-1003">Cell membrane</keyword>
<keyword evidence="8 13" id="KW-0472">Membrane</keyword>
<feature type="domain" description="TNFR-Cys" evidence="16">
    <location>
        <begin position="54"/>
        <end position="95"/>
    </location>
</feature>
<dbReference type="Pfam" id="PF00020">
    <property type="entry name" value="TNFR_c6"/>
    <property type="match status" value="3"/>
</dbReference>
<evidence type="ECO:0000256" key="1">
    <source>
        <dbReference type="ARBA" id="ARBA00004162"/>
    </source>
</evidence>
<dbReference type="InterPro" id="IPR000488">
    <property type="entry name" value="Death_dom"/>
</dbReference>
<evidence type="ECO:0000256" key="11">
    <source>
        <dbReference type="PROSITE-ProRule" id="PRU00206"/>
    </source>
</evidence>
<feature type="transmembrane region" description="Helical" evidence="13">
    <location>
        <begin position="228"/>
        <end position="248"/>
    </location>
</feature>
<evidence type="ECO:0000256" key="4">
    <source>
        <dbReference type="ARBA" id="ARBA00022703"/>
    </source>
</evidence>
<keyword evidence="3 13" id="KW-0812">Transmembrane</keyword>
<reference evidence="17" key="2">
    <citation type="submission" date="2025-08" db="UniProtKB">
        <authorList>
            <consortium name="Ensembl"/>
        </authorList>
    </citation>
    <scope>IDENTIFICATION</scope>
</reference>
<evidence type="ECO:0000256" key="10">
    <source>
        <dbReference type="ARBA" id="ARBA00023180"/>
    </source>
</evidence>
<feature type="disulfide bond" evidence="11">
    <location>
        <begin position="137"/>
        <end position="152"/>
    </location>
</feature>
<dbReference type="GO" id="GO:0009986">
    <property type="term" value="C:cell surface"/>
    <property type="evidence" value="ECO:0007669"/>
    <property type="project" value="TreeGrafter"/>
</dbReference>
<dbReference type="AlphaFoldDB" id="A0AAY4AG39"/>
<dbReference type="PANTHER" id="PTHR46605:SF3">
    <property type="entry name" value="TUMOR NECROSIS FACTOR RECEPTOR SUPERFAMILY MEMBER 16"/>
    <property type="match status" value="1"/>
</dbReference>
<dbReference type="InterPro" id="IPR034046">
    <property type="entry name" value="TNFRSF16_N"/>
</dbReference>